<feature type="compositionally biased region" description="Acidic residues" evidence="1">
    <location>
        <begin position="576"/>
        <end position="593"/>
    </location>
</feature>
<accession>A0A8H7WIJ0</accession>
<evidence type="ECO:0000256" key="1">
    <source>
        <dbReference type="SAM" id="MobiDB-lite"/>
    </source>
</evidence>
<dbReference type="OrthoDB" id="3600268at2759"/>
<organism evidence="2 3">
    <name type="scientific">Cadophora malorum</name>
    <dbReference type="NCBI Taxonomy" id="108018"/>
    <lineage>
        <taxon>Eukaryota</taxon>
        <taxon>Fungi</taxon>
        <taxon>Dikarya</taxon>
        <taxon>Ascomycota</taxon>
        <taxon>Pezizomycotina</taxon>
        <taxon>Leotiomycetes</taxon>
        <taxon>Helotiales</taxon>
        <taxon>Ploettnerulaceae</taxon>
        <taxon>Cadophora</taxon>
    </lineage>
</organism>
<feature type="compositionally biased region" description="Basic residues" evidence="1">
    <location>
        <begin position="510"/>
        <end position="525"/>
    </location>
</feature>
<feature type="compositionally biased region" description="Basic and acidic residues" evidence="1">
    <location>
        <begin position="182"/>
        <end position="237"/>
    </location>
</feature>
<feature type="compositionally biased region" description="Low complexity" evidence="1">
    <location>
        <begin position="298"/>
        <end position="313"/>
    </location>
</feature>
<feature type="compositionally biased region" description="Basic and acidic residues" evidence="1">
    <location>
        <begin position="132"/>
        <end position="141"/>
    </location>
</feature>
<name>A0A8H7WIJ0_9HELO</name>
<comment type="caution">
    <text evidence="2">The sequence shown here is derived from an EMBL/GenBank/DDBJ whole genome shotgun (WGS) entry which is preliminary data.</text>
</comment>
<feature type="compositionally biased region" description="Acidic residues" evidence="1">
    <location>
        <begin position="247"/>
        <end position="259"/>
    </location>
</feature>
<gene>
    <name evidence="2" type="ORF">IFR04_001521</name>
</gene>
<reference evidence="2" key="1">
    <citation type="submission" date="2021-02" db="EMBL/GenBank/DDBJ databases">
        <title>Genome sequence Cadophora malorum strain M34.</title>
        <authorList>
            <person name="Stefanovic E."/>
            <person name="Vu D."/>
            <person name="Scully C."/>
            <person name="Dijksterhuis J."/>
            <person name="Roader J."/>
            <person name="Houbraken J."/>
        </authorList>
    </citation>
    <scope>NUCLEOTIDE SEQUENCE</scope>
    <source>
        <strain evidence="2">M34</strain>
    </source>
</reference>
<feature type="compositionally biased region" description="Acidic residues" evidence="1">
    <location>
        <begin position="420"/>
        <end position="442"/>
    </location>
</feature>
<feature type="compositionally biased region" description="Basic and acidic residues" evidence="1">
    <location>
        <begin position="485"/>
        <end position="509"/>
    </location>
</feature>
<dbReference type="EMBL" id="JAFJYH010000011">
    <property type="protein sequence ID" value="KAG4425371.1"/>
    <property type="molecule type" value="Genomic_DNA"/>
</dbReference>
<protein>
    <submittedName>
        <fullName evidence="2">Uncharacterized protein</fullName>
    </submittedName>
</protein>
<sequence length="603" mass="66413">MPPKRTVKISRKRSCPDPEEHLAPGPSRTIYPPDPPSPTAPGFKRPKLVLKAPLSSDEPVPPPRIQKVPYDWTPDPPSPTDLVGAKSKAKPKRRLSQGHAQARPKRPSGAFTTDPSEKEGIEALKKQRRLAGRAERAEERKRGRHIKRFRVGKERDTDIENSIEEEENAKSIRRAARRKARLEKERVELTDEEKKKLKREWKEKRAERAPEKRAKEKAERTAAASKEDGRKKDEFRPSPDTAPGGENADDEGNGEDVDVDAPSGPEPGGEEGQGEGADDGGEGGSQGYDPDPLDHGSNDSGSDSNHSSGSSGSHFDRSSNEDYNDGDSDASHSTDTDSEEYTDINASNGNEEEDDGDNDSEAGEGGEDGDGEPEGNEGNQEPEAIDGHEESEDDARVSESWSAPNIDPSFNPSDSHPDPDPDSDPEADPDSEISDDSTDFNDTETVYSSLAGTRTCGAPRVHNPTVACKQKLRNHSGMAPFGCSHHPEFIPRKVREAREKGKRESEKRREGRARRKGRKVGGKKRIFVEKVAVKPDLRDRDGEDDQGNDEGAVEEEEGYDEQEREGEEGAYRDEKSNEEESDDAAQPYDDESGLDNGRGFDEW</sequence>
<feature type="region of interest" description="Disordered" evidence="1">
    <location>
        <begin position="475"/>
        <end position="603"/>
    </location>
</feature>
<proteinExistence type="predicted"/>
<feature type="compositionally biased region" description="Basic residues" evidence="1">
    <location>
        <begin position="171"/>
        <end position="181"/>
    </location>
</feature>
<feature type="compositionally biased region" description="Basic residues" evidence="1">
    <location>
        <begin position="87"/>
        <end position="106"/>
    </location>
</feature>
<evidence type="ECO:0000313" key="2">
    <source>
        <dbReference type="EMBL" id="KAG4425371.1"/>
    </source>
</evidence>
<evidence type="ECO:0000313" key="3">
    <source>
        <dbReference type="Proteomes" id="UP000664132"/>
    </source>
</evidence>
<feature type="compositionally biased region" description="Acidic residues" evidence="1">
    <location>
        <begin position="542"/>
        <end position="566"/>
    </location>
</feature>
<dbReference type="AlphaFoldDB" id="A0A8H7WIJ0"/>
<dbReference type="Proteomes" id="UP000664132">
    <property type="component" value="Unassembled WGS sequence"/>
</dbReference>
<feature type="compositionally biased region" description="Basic and acidic residues" evidence="1">
    <location>
        <begin position="115"/>
        <end position="125"/>
    </location>
</feature>
<feature type="compositionally biased region" description="Acidic residues" evidence="1">
    <location>
        <begin position="350"/>
        <end position="375"/>
    </location>
</feature>
<feature type="compositionally biased region" description="Basic and acidic residues" evidence="1">
    <location>
        <begin position="526"/>
        <end position="541"/>
    </location>
</feature>
<feature type="region of interest" description="Disordered" evidence="1">
    <location>
        <begin position="1"/>
        <end position="444"/>
    </location>
</feature>
<feature type="compositionally biased region" description="Basic residues" evidence="1">
    <location>
        <begin position="1"/>
        <end position="13"/>
    </location>
</feature>
<keyword evidence="3" id="KW-1185">Reference proteome</keyword>
<feature type="compositionally biased region" description="Acidic residues" evidence="1">
    <location>
        <begin position="268"/>
        <end position="281"/>
    </location>
</feature>